<gene>
    <name evidence="2" type="ORF">PENTCL1PPCAC_27264</name>
</gene>
<proteinExistence type="predicted"/>
<sequence>MERGGYYPSSSGVAPLGTGAYINEQPATAPPHIYFGAPPPDMQQCYPPQSAGYFPNDPHYAWAQQNQQWQMMRHQPQPVSGFIPPPPPPPPVLMM</sequence>
<dbReference type="Proteomes" id="UP001432027">
    <property type="component" value="Unassembled WGS sequence"/>
</dbReference>
<evidence type="ECO:0000313" key="2">
    <source>
        <dbReference type="EMBL" id="GMT05090.1"/>
    </source>
</evidence>
<accession>A0AAV5UDP7</accession>
<organism evidence="2 3">
    <name type="scientific">Pristionchus entomophagus</name>
    <dbReference type="NCBI Taxonomy" id="358040"/>
    <lineage>
        <taxon>Eukaryota</taxon>
        <taxon>Metazoa</taxon>
        <taxon>Ecdysozoa</taxon>
        <taxon>Nematoda</taxon>
        <taxon>Chromadorea</taxon>
        <taxon>Rhabditida</taxon>
        <taxon>Rhabditina</taxon>
        <taxon>Diplogasteromorpha</taxon>
        <taxon>Diplogasteroidea</taxon>
        <taxon>Neodiplogasteridae</taxon>
        <taxon>Pristionchus</taxon>
    </lineage>
</organism>
<keyword evidence="3" id="KW-1185">Reference proteome</keyword>
<evidence type="ECO:0000313" key="3">
    <source>
        <dbReference type="Proteomes" id="UP001432027"/>
    </source>
</evidence>
<feature type="region of interest" description="Disordered" evidence="1">
    <location>
        <begin position="72"/>
        <end position="95"/>
    </location>
</feature>
<feature type="compositionally biased region" description="Pro residues" evidence="1">
    <location>
        <begin position="83"/>
        <end position="95"/>
    </location>
</feature>
<dbReference type="EMBL" id="BTSX01000006">
    <property type="protein sequence ID" value="GMT05090.1"/>
    <property type="molecule type" value="Genomic_DNA"/>
</dbReference>
<feature type="non-terminal residue" evidence="2">
    <location>
        <position position="95"/>
    </location>
</feature>
<dbReference type="AlphaFoldDB" id="A0AAV5UDP7"/>
<evidence type="ECO:0000256" key="1">
    <source>
        <dbReference type="SAM" id="MobiDB-lite"/>
    </source>
</evidence>
<reference evidence="2" key="1">
    <citation type="submission" date="2023-10" db="EMBL/GenBank/DDBJ databases">
        <title>Genome assembly of Pristionchus species.</title>
        <authorList>
            <person name="Yoshida K."/>
            <person name="Sommer R.J."/>
        </authorList>
    </citation>
    <scope>NUCLEOTIDE SEQUENCE</scope>
    <source>
        <strain evidence="2">RS0144</strain>
    </source>
</reference>
<name>A0AAV5UDP7_9BILA</name>
<comment type="caution">
    <text evidence="2">The sequence shown here is derived from an EMBL/GenBank/DDBJ whole genome shotgun (WGS) entry which is preliminary data.</text>
</comment>
<protein>
    <submittedName>
        <fullName evidence="2">Uncharacterized protein</fullName>
    </submittedName>
</protein>